<gene>
    <name evidence="5" type="ORF">H9L10_00335</name>
</gene>
<name>A0A7G9R1Z4_9MICO</name>
<dbReference type="PRINTS" id="PR00038">
    <property type="entry name" value="HTHLUXR"/>
</dbReference>
<dbReference type="InterPro" id="IPR016032">
    <property type="entry name" value="Sig_transdc_resp-reg_C-effctor"/>
</dbReference>
<keyword evidence="2" id="KW-0238">DNA-binding</keyword>
<reference evidence="5 6" key="1">
    <citation type="submission" date="2020-08" db="EMBL/GenBank/DDBJ databases">
        <title>Genome sequence of Phycicoccus endophyticus JCM 31784T.</title>
        <authorList>
            <person name="Hyun D.-W."/>
            <person name="Bae J.-W."/>
        </authorList>
    </citation>
    <scope>NUCLEOTIDE SEQUENCE [LARGE SCALE GENOMIC DNA]</scope>
    <source>
        <strain evidence="5 6">JCM 31784</strain>
    </source>
</reference>
<sequence>MLQGAQVVPDSGDPPPSVGPDVGLLLALARGTALLRAGSLNEAEHLLRTAATLAAGRTADAALLDALTMLGAVRAAQSDFHGVREYVERASAVAQRCGWTETARATYLHLLGGWAERAALHDTASRIHASRASALVSGRDDPTVQLGVAALAAASRFDGDGVLTDVDRVHRLWLTAPADEHIASDAVAVLAVADALIAHETGRRDRLREISEAARERLGSAGEVLVVAAIHALARGQRRQAVEALRAVADGERPVVLELNRVYAEMLLVRLHAEAGNQHVALRRLASVLDDAARLGAARPVVDVGGQAVLDLLDGKFGGWGRNEALVEEIVRRARASAAPTVALTQRELDVLCELPTLKTVEEIASSLVVSVNTVKTHLRSVYRKLGVASRRDAITEARRAHLL</sequence>
<dbReference type="GO" id="GO:0003677">
    <property type="term" value="F:DNA binding"/>
    <property type="evidence" value="ECO:0007669"/>
    <property type="project" value="UniProtKB-KW"/>
</dbReference>
<dbReference type="Pfam" id="PF00196">
    <property type="entry name" value="GerE"/>
    <property type="match status" value="1"/>
</dbReference>
<keyword evidence="3" id="KW-0804">Transcription</keyword>
<dbReference type="GO" id="GO:0006355">
    <property type="term" value="P:regulation of DNA-templated transcription"/>
    <property type="evidence" value="ECO:0007669"/>
    <property type="project" value="InterPro"/>
</dbReference>
<proteinExistence type="predicted"/>
<dbReference type="RefSeq" id="WP_187566701.1">
    <property type="nucleotide sequence ID" value="NZ_CP060712.1"/>
</dbReference>
<dbReference type="SUPFAM" id="SSF46894">
    <property type="entry name" value="C-terminal effector domain of the bipartite response regulators"/>
    <property type="match status" value="1"/>
</dbReference>
<accession>A0A7G9R1Z4</accession>
<evidence type="ECO:0000256" key="3">
    <source>
        <dbReference type="ARBA" id="ARBA00023163"/>
    </source>
</evidence>
<organism evidence="5 6">
    <name type="scientific">Phycicoccus endophyticus</name>
    <dbReference type="NCBI Taxonomy" id="1690220"/>
    <lineage>
        <taxon>Bacteria</taxon>
        <taxon>Bacillati</taxon>
        <taxon>Actinomycetota</taxon>
        <taxon>Actinomycetes</taxon>
        <taxon>Micrococcales</taxon>
        <taxon>Intrasporangiaceae</taxon>
        <taxon>Phycicoccus</taxon>
    </lineage>
</organism>
<dbReference type="CDD" id="cd06170">
    <property type="entry name" value="LuxR_C_like"/>
    <property type="match status" value="1"/>
</dbReference>
<dbReference type="PANTHER" id="PTHR44688">
    <property type="entry name" value="DNA-BINDING TRANSCRIPTIONAL ACTIVATOR DEVR_DOSR"/>
    <property type="match status" value="1"/>
</dbReference>
<dbReference type="KEGG" id="pei:H9L10_00335"/>
<dbReference type="Proteomes" id="UP000515976">
    <property type="component" value="Chromosome"/>
</dbReference>
<evidence type="ECO:0000256" key="1">
    <source>
        <dbReference type="ARBA" id="ARBA00023015"/>
    </source>
</evidence>
<evidence type="ECO:0000313" key="5">
    <source>
        <dbReference type="EMBL" id="QNN49619.1"/>
    </source>
</evidence>
<feature type="domain" description="HTH luxR-type" evidence="4">
    <location>
        <begin position="337"/>
        <end position="402"/>
    </location>
</feature>
<dbReference type="Gene3D" id="1.10.10.10">
    <property type="entry name" value="Winged helix-like DNA-binding domain superfamily/Winged helix DNA-binding domain"/>
    <property type="match status" value="1"/>
</dbReference>
<dbReference type="PANTHER" id="PTHR44688:SF16">
    <property type="entry name" value="DNA-BINDING TRANSCRIPTIONAL ACTIVATOR DEVR_DOSR"/>
    <property type="match status" value="1"/>
</dbReference>
<protein>
    <recommendedName>
        <fullName evidence="4">HTH luxR-type domain-containing protein</fullName>
    </recommendedName>
</protein>
<dbReference type="PROSITE" id="PS50043">
    <property type="entry name" value="HTH_LUXR_2"/>
    <property type="match status" value="1"/>
</dbReference>
<keyword evidence="6" id="KW-1185">Reference proteome</keyword>
<evidence type="ECO:0000313" key="6">
    <source>
        <dbReference type="Proteomes" id="UP000515976"/>
    </source>
</evidence>
<dbReference type="SMART" id="SM00421">
    <property type="entry name" value="HTH_LUXR"/>
    <property type="match status" value="1"/>
</dbReference>
<keyword evidence="1" id="KW-0805">Transcription regulation</keyword>
<dbReference type="InterPro" id="IPR011990">
    <property type="entry name" value="TPR-like_helical_dom_sf"/>
</dbReference>
<evidence type="ECO:0000259" key="4">
    <source>
        <dbReference type="PROSITE" id="PS50043"/>
    </source>
</evidence>
<dbReference type="EMBL" id="CP060712">
    <property type="protein sequence ID" value="QNN49619.1"/>
    <property type="molecule type" value="Genomic_DNA"/>
</dbReference>
<evidence type="ECO:0000256" key="2">
    <source>
        <dbReference type="ARBA" id="ARBA00023125"/>
    </source>
</evidence>
<dbReference type="InterPro" id="IPR000792">
    <property type="entry name" value="Tscrpt_reg_LuxR_C"/>
</dbReference>
<dbReference type="Gene3D" id="1.25.40.10">
    <property type="entry name" value="Tetratricopeptide repeat domain"/>
    <property type="match status" value="1"/>
</dbReference>
<dbReference type="SUPFAM" id="SSF48452">
    <property type="entry name" value="TPR-like"/>
    <property type="match status" value="1"/>
</dbReference>
<dbReference type="InterPro" id="IPR036388">
    <property type="entry name" value="WH-like_DNA-bd_sf"/>
</dbReference>
<dbReference type="AlphaFoldDB" id="A0A7G9R1Z4"/>